<evidence type="ECO:0000313" key="2">
    <source>
        <dbReference type="Proteomes" id="UP000030753"/>
    </source>
</evidence>
<accession>W9HVL9</accession>
<evidence type="ECO:0000313" key="1">
    <source>
        <dbReference type="EMBL" id="EWY84256.1"/>
    </source>
</evidence>
<organism evidence="1 2">
    <name type="scientific">Fusarium oxysporum NRRL 32931</name>
    <dbReference type="NCBI Taxonomy" id="660029"/>
    <lineage>
        <taxon>Eukaryota</taxon>
        <taxon>Fungi</taxon>
        <taxon>Dikarya</taxon>
        <taxon>Ascomycota</taxon>
        <taxon>Pezizomycotina</taxon>
        <taxon>Sordariomycetes</taxon>
        <taxon>Hypocreomycetidae</taxon>
        <taxon>Hypocreales</taxon>
        <taxon>Nectriaceae</taxon>
        <taxon>Fusarium</taxon>
        <taxon>Fusarium oxysporum species complex</taxon>
    </lineage>
</organism>
<name>W9HVL9_FUSOX</name>
<dbReference type="PANTHER" id="PTHR37542">
    <property type="entry name" value="HELO DOMAIN-CONTAINING PROTEIN-RELATED"/>
    <property type="match status" value="1"/>
</dbReference>
<sequence length="168" mass="19258">MEESFNPDHILFIEPINGEYAVTEPVITGFNFSREVTAGSNERKQRVLEDDFYQHPLRRNRGPNDLAEYRYRGEFDIYSLGRVLLDISQWRVVGDDDYSGAMGELASKIGDTYTAAVRWCLGLDPSSPNREARLRGLIDESSASLEWSADLIYAYDKNVRTKLARLWV</sequence>
<gene>
    <name evidence="1" type="ORF">FOYG_14015</name>
</gene>
<dbReference type="Proteomes" id="UP000030753">
    <property type="component" value="Unassembled WGS sequence"/>
</dbReference>
<proteinExistence type="predicted"/>
<evidence type="ECO:0008006" key="3">
    <source>
        <dbReference type="Google" id="ProtNLM"/>
    </source>
</evidence>
<dbReference type="HOGENOM" id="CLU_1586541_0_0_1"/>
<dbReference type="AlphaFoldDB" id="W9HVL9"/>
<reference evidence="1 2" key="1">
    <citation type="submission" date="2011-06" db="EMBL/GenBank/DDBJ databases">
        <title>The Genome Sequence of Fusarium oxysporum FOSC 3-a.</title>
        <authorList>
            <consortium name="The Broad Institute Genome Sequencing Platform"/>
            <person name="Ma L.-J."/>
            <person name="Gale L.R."/>
            <person name="Schwartz D.C."/>
            <person name="Zhou S."/>
            <person name="Corby-Kistler H."/>
            <person name="Young S.K."/>
            <person name="Zeng Q."/>
            <person name="Gargeya S."/>
            <person name="Fitzgerald M."/>
            <person name="Haas B."/>
            <person name="Abouelleil A."/>
            <person name="Alvarado L."/>
            <person name="Arachchi H.M."/>
            <person name="Berlin A."/>
            <person name="Brown A."/>
            <person name="Chapman S.B."/>
            <person name="Chen Z."/>
            <person name="Dunbar C."/>
            <person name="Freedman E."/>
            <person name="Gearin G."/>
            <person name="Gellesch M."/>
            <person name="Goldberg J."/>
            <person name="Griggs A."/>
            <person name="Gujja S."/>
            <person name="Heiman D."/>
            <person name="Howarth C."/>
            <person name="Larson L."/>
            <person name="Lui A."/>
            <person name="MacDonald P.J.P."/>
            <person name="Mehta T."/>
            <person name="Montmayeur A."/>
            <person name="Murphy C."/>
            <person name="Neiman D."/>
            <person name="Pearson M."/>
            <person name="Priest M."/>
            <person name="Roberts A."/>
            <person name="Saif S."/>
            <person name="Shea T."/>
            <person name="Shenoy N."/>
            <person name="Sisk P."/>
            <person name="Stolte C."/>
            <person name="Sykes S."/>
            <person name="Wortman J."/>
            <person name="Nusbaum C."/>
            <person name="Birren B."/>
        </authorList>
    </citation>
    <scope>NUCLEOTIDE SEQUENCE [LARGE SCALE GENOMIC DNA]</scope>
    <source>
        <strain evidence="2">FOSC 3-a</strain>
    </source>
</reference>
<dbReference type="PANTHER" id="PTHR37542:SF3">
    <property type="entry name" value="PRION-INHIBITION AND PROPAGATION HELO DOMAIN-CONTAINING PROTEIN"/>
    <property type="match status" value="1"/>
</dbReference>
<protein>
    <recommendedName>
        <fullName evidence="3">Protein kinase domain-containing protein</fullName>
    </recommendedName>
</protein>
<dbReference type="EMBL" id="JH717847">
    <property type="protein sequence ID" value="EWY84256.1"/>
    <property type="molecule type" value="Genomic_DNA"/>
</dbReference>
<dbReference type="OrthoDB" id="4062651at2759"/>